<dbReference type="GO" id="GO:1905706">
    <property type="term" value="P:regulation of mitochondrial ATP synthesis coupled proton transport"/>
    <property type="evidence" value="ECO:0007669"/>
    <property type="project" value="TreeGrafter"/>
</dbReference>
<evidence type="ECO:0000256" key="3">
    <source>
        <dbReference type="ARBA" id="ARBA00022679"/>
    </source>
</evidence>
<comment type="caution">
    <text evidence="5">The sequence shown here is derived from an EMBL/GenBank/DDBJ whole genome shotgun (WGS) entry which is preliminary data.</text>
</comment>
<keyword evidence="2" id="KW-0489">Methyltransferase</keyword>
<accession>A0A813EEC9</accession>
<reference evidence="5" key="1">
    <citation type="submission" date="2021-02" db="EMBL/GenBank/DDBJ databases">
        <authorList>
            <person name="Dougan E. K."/>
            <person name="Rhodes N."/>
            <person name="Thang M."/>
            <person name="Chan C."/>
        </authorList>
    </citation>
    <scope>NUCLEOTIDE SEQUENCE</scope>
</reference>
<dbReference type="InterPro" id="IPR029063">
    <property type="entry name" value="SAM-dependent_MTases_sf"/>
</dbReference>
<dbReference type="GO" id="GO:0032259">
    <property type="term" value="P:methylation"/>
    <property type="evidence" value="ECO:0007669"/>
    <property type="project" value="UniProtKB-KW"/>
</dbReference>
<evidence type="ECO:0000313" key="6">
    <source>
        <dbReference type="Proteomes" id="UP000654075"/>
    </source>
</evidence>
<protein>
    <recommendedName>
        <fullName evidence="7">Methyltransferase domain-containing protein</fullName>
    </recommendedName>
</protein>
<name>A0A813EEC9_POLGL</name>
<keyword evidence="3" id="KW-0808">Transferase</keyword>
<evidence type="ECO:0008006" key="7">
    <source>
        <dbReference type="Google" id="ProtNLM"/>
    </source>
</evidence>
<dbReference type="SUPFAM" id="SSF53335">
    <property type="entry name" value="S-adenosyl-L-methionine-dependent methyltransferases"/>
    <property type="match status" value="1"/>
</dbReference>
<proteinExistence type="inferred from homology"/>
<organism evidence="5 6">
    <name type="scientific">Polarella glacialis</name>
    <name type="common">Dinoflagellate</name>
    <dbReference type="NCBI Taxonomy" id="89957"/>
    <lineage>
        <taxon>Eukaryota</taxon>
        <taxon>Sar</taxon>
        <taxon>Alveolata</taxon>
        <taxon>Dinophyceae</taxon>
        <taxon>Suessiales</taxon>
        <taxon>Suessiaceae</taxon>
        <taxon>Polarella</taxon>
    </lineage>
</organism>
<dbReference type="OrthoDB" id="66144at2759"/>
<dbReference type="Proteomes" id="UP000654075">
    <property type="component" value="Unassembled WGS sequence"/>
</dbReference>
<feature type="non-terminal residue" evidence="5">
    <location>
        <position position="1"/>
    </location>
</feature>
<keyword evidence="4" id="KW-0949">S-adenosyl-L-methionine</keyword>
<keyword evidence="6" id="KW-1185">Reference proteome</keyword>
<dbReference type="GO" id="GO:0016279">
    <property type="term" value="F:protein-lysine N-methyltransferase activity"/>
    <property type="evidence" value="ECO:0007669"/>
    <property type="project" value="InterPro"/>
</dbReference>
<dbReference type="Gene3D" id="3.40.50.150">
    <property type="entry name" value="Vaccinia Virus protein VP39"/>
    <property type="match status" value="1"/>
</dbReference>
<dbReference type="CDD" id="cd02440">
    <property type="entry name" value="AdoMet_MTases"/>
    <property type="match status" value="1"/>
</dbReference>
<evidence type="ECO:0000313" key="5">
    <source>
        <dbReference type="EMBL" id="CAE8600461.1"/>
    </source>
</evidence>
<dbReference type="EMBL" id="CAJNNV010012174">
    <property type="protein sequence ID" value="CAE8600461.1"/>
    <property type="molecule type" value="Genomic_DNA"/>
</dbReference>
<dbReference type="PANTHER" id="PTHR13610">
    <property type="entry name" value="METHYLTRANSFERASE DOMAIN-CONTAINING PROTEIN"/>
    <property type="match status" value="1"/>
</dbReference>
<comment type="similarity">
    <text evidence="1">Belongs to the ANT/ATPSC lysine N-methyltransferase family.</text>
</comment>
<evidence type="ECO:0000256" key="1">
    <source>
        <dbReference type="ARBA" id="ARBA00010633"/>
    </source>
</evidence>
<dbReference type="GO" id="GO:0005739">
    <property type="term" value="C:mitochondrion"/>
    <property type="evidence" value="ECO:0007669"/>
    <property type="project" value="TreeGrafter"/>
</dbReference>
<sequence>MVDACEWEQSALLKEYVLTRKQELERYADADDSAAGPFSIAPFVPCAASRIPYVLQAARLGPDDVLWDLGCGDGIILIEAALRCGCRCVGLDIDAPCIATARERS</sequence>
<dbReference type="PANTHER" id="PTHR13610:SF11">
    <property type="entry name" value="METHYLTRANSFERASE DOMAIN-CONTAINING PROTEIN"/>
    <property type="match status" value="1"/>
</dbReference>
<evidence type="ECO:0000256" key="4">
    <source>
        <dbReference type="ARBA" id="ARBA00022691"/>
    </source>
</evidence>
<dbReference type="InterPro" id="IPR026170">
    <property type="entry name" value="FAM173A/B"/>
</dbReference>
<evidence type="ECO:0000256" key="2">
    <source>
        <dbReference type="ARBA" id="ARBA00022603"/>
    </source>
</evidence>
<dbReference type="AlphaFoldDB" id="A0A813EEC9"/>
<gene>
    <name evidence="5" type="ORF">PGLA1383_LOCUS18788</name>
</gene>